<name>A0A6J6W8F8_9ZZZZ</name>
<dbReference type="Gene3D" id="3.40.50.300">
    <property type="entry name" value="P-loop containing nucleotide triphosphate hydrolases"/>
    <property type="match status" value="1"/>
</dbReference>
<dbReference type="GO" id="GO:0006261">
    <property type="term" value="P:DNA-templated DNA replication"/>
    <property type="evidence" value="ECO:0007669"/>
    <property type="project" value="TreeGrafter"/>
</dbReference>
<dbReference type="InterPro" id="IPR050238">
    <property type="entry name" value="DNA_Rep/Repair_Clamp_Loader"/>
</dbReference>
<organism evidence="1">
    <name type="scientific">freshwater metagenome</name>
    <dbReference type="NCBI Taxonomy" id="449393"/>
    <lineage>
        <taxon>unclassified sequences</taxon>
        <taxon>metagenomes</taxon>
        <taxon>ecological metagenomes</taxon>
    </lineage>
</organism>
<proteinExistence type="predicted"/>
<accession>A0A6J6W8F8</accession>
<dbReference type="Pfam" id="PF13177">
    <property type="entry name" value="DNA_pol3_delta2"/>
    <property type="match status" value="1"/>
</dbReference>
<dbReference type="PANTHER" id="PTHR11669:SF8">
    <property type="entry name" value="DNA POLYMERASE III SUBUNIT DELTA"/>
    <property type="match status" value="1"/>
</dbReference>
<dbReference type="PANTHER" id="PTHR11669">
    <property type="entry name" value="REPLICATION FACTOR C / DNA POLYMERASE III GAMMA-TAU SUBUNIT"/>
    <property type="match status" value="1"/>
</dbReference>
<evidence type="ECO:0000313" key="1">
    <source>
        <dbReference type="EMBL" id="CAB4779413.1"/>
    </source>
</evidence>
<dbReference type="EMBL" id="CAFAAB010000033">
    <property type="protein sequence ID" value="CAB4779413.1"/>
    <property type="molecule type" value="Genomic_DNA"/>
</dbReference>
<protein>
    <submittedName>
        <fullName evidence="1">Unannotated protein</fullName>
    </submittedName>
</protein>
<gene>
    <name evidence="1" type="ORF">UFOPK2958_00425</name>
</gene>
<dbReference type="AlphaFoldDB" id="A0A6J6W8F8"/>
<dbReference type="InterPro" id="IPR027417">
    <property type="entry name" value="P-loop_NTPase"/>
</dbReference>
<sequence length="356" mass="38828">MSDVFSSLVGQVGVVNALRRYAEQPSHAYLFTGPPGAGKLEAAVAFAAALECPDHGCGTCDECTRVLRGSHPDVSIVARAGVQWSVDEIREAERVARRRPLHQGHQILILPSIELSTNAAPALLKTLEEPPRRTIFILLADELPEHLVTIESRCVEVNFHSLSTEDILLVLEREGVPAVQARTSAEASAGNLDRARLLANDPQLADRLAAWRRLPEMLTSNSPASLATSTLAALEGAVEPLKARHAEELDQFKTEAEGPGRRRVGGVKEVELRHQREQRRFRTDELRFGLAALTRTYRERMISSLEGVADGDARGRTDARSAIACIEAIASSSDALSLNANESLLLTNLFTQLSRL</sequence>
<dbReference type="SUPFAM" id="SSF52540">
    <property type="entry name" value="P-loop containing nucleoside triphosphate hydrolases"/>
    <property type="match status" value="1"/>
</dbReference>
<reference evidence="1" key="1">
    <citation type="submission" date="2020-05" db="EMBL/GenBank/DDBJ databases">
        <authorList>
            <person name="Chiriac C."/>
            <person name="Salcher M."/>
            <person name="Ghai R."/>
            <person name="Kavagutti S V."/>
        </authorList>
    </citation>
    <scope>NUCLEOTIDE SEQUENCE</scope>
</reference>